<dbReference type="Proteomes" id="UP001207440">
    <property type="component" value="Unassembled WGS sequence"/>
</dbReference>
<comment type="caution">
    <text evidence="2">The sequence shown here is derived from an EMBL/GenBank/DDBJ whole genome shotgun (WGS) entry which is preliminary data.</text>
</comment>
<evidence type="ECO:0000313" key="3">
    <source>
        <dbReference type="Proteomes" id="UP001207440"/>
    </source>
</evidence>
<evidence type="ECO:0000313" key="2">
    <source>
        <dbReference type="EMBL" id="MCW0524594.1"/>
    </source>
</evidence>
<protein>
    <submittedName>
        <fullName evidence="2">Uncharacterized protein</fullName>
    </submittedName>
</protein>
<reference evidence="2" key="1">
    <citation type="submission" date="2022-10" db="EMBL/GenBank/DDBJ databases">
        <title>Sifting through the core-genome to identify putative cross-protective antigens against Riemerella anatipestifer.</title>
        <authorList>
            <person name="Zheng X."/>
            <person name="Zhang W."/>
        </authorList>
    </citation>
    <scope>NUCLEOTIDE SEQUENCE</scope>
    <source>
        <strain evidence="2">ZWRA178</strain>
    </source>
</reference>
<evidence type="ECO:0000256" key="1">
    <source>
        <dbReference type="SAM" id="MobiDB-lite"/>
    </source>
</evidence>
<dbReference type="AlphaFoldDB" id="A0AAP3ASH7"/>
<feature type="region of interest" description="Disordered" evidence="1">
    <location>
        <begin position="151"/>
        <end position="173"/>
    </location>
</feature>
<dbReference type="RefSeq" id="WP_013446982.1">
    <property type="nucleotide sequence ID" value="NZ_CP029760.1"/>
</dbReference>
<sequence length="173" mass="19272">MAQENTISVNFSTEEIKKVKDAISTIASVLEGKVKSLTPTERQGFGRVKYEKEVWIDRVKLQMDANPTKVPAYVDKTEFDQDYAAHKQLNELINLLDQQLQLMKDTNLLLGYDLDGAALMFYRAIKVAATNNDPGAGIIYTDLKQQYPGGRAKAPLLSPPNRLTNPSNSPCLL</sequence>
<dbReference type="GeneID" id="93718201"/>
<proteinExistence type="predicted"/>
<organism evidence="2 3">
    <name type="scientific">Riemerella anatipestifer</name>
    <name type="common">Moraxella anatipestifer</name>
    <dbReference type="NCBI Taxonomy" id="34085"/>
    <lineage>
        <taxon>Bacteria</taxon>
        <taxon>Pseudomonadati</taxon>
        <taxon>Bacteroidota</taxon>
        <taxon>Flavobacteriia</taxon>
        <taxon>Flavobacteriales</taxon>
        <taxon>Weeksellaceae</taxon>
        <taxon>Riemerella</taxon>
    </lineage>
</organism>
<dbReference type="EMBL" id="JAOZYT010000078">
    <property type="protein sequence ID" value="MCW0524594.1"/>
    <property type="molecule type" value="Genomic_DNA"/>
</dbReference>
<accession>A0AAP3ASH7</accession>
<name>A0AAP3ASH7_RIEAN</name>
<feature type="compositionally biased region" description="Polar residues" evidence="1">
    <location>
        <begin position="161"/>
        <end position="173"/>
    </location>
</feature>
<gene>
    <name evidence="2" type="ORF">OKE68_09735</name>
</gene>